<feature type="region of interest" description="Disordered" evidence="1">
    <location>
        <begin position="1570"/>
        <end position="1597"/>
    </location>
</feature>
<protein>
    <submittedName>
        <fullName evidence="2">Uncharacterized protein</fullName>
    </submittedName>
</protein>
<feature type="region of interest" description="Disordered" evidence="1">
    <location>
        <begin position="876"/>
        <end position="973"/>
    </location>
</feature>
<feature type="compositionally biased region" description="Polar residues" evidence="1">
    <location>
        <begin position="489"/>
        <end position="505"/>
    </location>
</feature>
<gene>
    <name evidence="2" type="ORF">SAPINGB_P002832</name>
</gene>
<feature type="region of interest" description="Disordered" evidence="1">
    <location>
        <begin position="378"/>
        <end position="559"/>
    </location>
</feature>
<feature type="compositionally biased region" description="Low complexity" evidence="1">
    <location>
        <begin position="769"/>
        <end position="788"/>
    </location>
</feature>
<feature type="compositionally biased region" description="Low complexity" evidence="1">
    <location>
        <begin position="506"/>
        <end position="553"/>
    </location>
</feature>
<feature type="compositionally biased region" description="Low complexity" evidence="1">
    <location>
        <begin position="34"/>
        <end position="45"/>
    </location>
</feature>
<feature type="region of interest" description="Disordered" evidence="1">
    <location>
        <begin position="1378"/>
        <end position="1402"/>
    </location>
</feature>
<feature type="region of interest" description="Disordered" evidence="1">
    <location>
        <begin position="1204"/>
        <end position="1224"/>
    </location>
</feature>
<feature type="compositionally biased region" description="Low complexity" evidence="1">
    <location>
        <begin position="418"/>
        <end position="442"/>
    </location>
</feature>
<evidence type="ECO:0000313" key="3">
    <source>
        <dbReference type="Proteomes" id="UP000398389"/>
    </source>
</evidence>
<evidence type="ECO:0000313" key="2">
    <source>
        <dbReference type="EMBL" id="VVT50643.1"/>
    </source>
</evidence>
<feature type="compositionally biased region" description="Low complexity" evidence="1">
    <location>
        <begin position="61"/>
        <end position="73"/>
    </location>
</feature>
<feature type="compositionally biased region" description="Low complexity" evidence="1">
    <location>
        <begin position="103"/>
        <end position="117"/>
    </location>
</feature>
<dbReference type="GeneID" id="43581650"/>
<feature type="compositionally biased region" description="Low complexity" evidence="1">
    <location>
        <begin position="155"/>
        <end position="164"/>
    </location>
</feature>
<feature type="compositionally biased region" description="Polar residues" evidence="1">
    <location>
        <begin position="1464"/>
        <end position="1474"/>
    </location>
</feature>
<feature type="compositionally biased region" description="Polar residues" evidence="1">
    <location>
        <begin position="380"/>
        <end position="394"/>
    </location>
</feature>
<feature type="compositionally biased region" description="Low complexity" evidence="1">
    <location>
        <begin position="1432"/>
        <end position="1463"/>
    </location>
</feature>
<feature type="compositionally biased region" description="Low complexity" evidence="1">
    <location>
        <begin position="1993"/>
        <end position="2018"/>
    </location>
</feature>
<feature type="region of interest" description="Disordered" evidence="1">
    <location>
        <begin position="1426"/>
        <end position="1491"/>
    </location>
</feature>
<feature type="region of interest" description="Disordered" evidence="1">
    <location>
        <begin position="761"/>
        <end position="793"/>
    </location>
</feature>
<feature type="compositionally biased region" description="Polar residues" evidence="1">
    <location>
        <begin position="2019"/>
        <end position="2040"/>
    </location>
</feature>
<keyword evidence="3" id="KW-1185">Reference proteome</keyword>
<feature type="region of interest" description="Disordered" evidence="1">
    <location>
        <begin position="648"/>
        <end position="718"/>
    </location>
</feature>
<feature type="compositionally biased region" description="Polar residues" evidence="1">
    <location>
        <begin position="2065"/>
        <end position="2102"/>
    </location>
</feature>
<organism evidence="2 3">
    <name type="scientific">Magnusiomyces paraingens</name>
    <dbReference type="NCBI Taxonomy" id="2606893"/>
    <lineage>
        <taxon>Eukaryota</taxon>
        <taxon>Fungi</taxon>
        <taxon>Dikarya</taxon>
        <taxon>Ascomycota</taxon>
        <taxon>Saccharomycotina</taxon>
        <taxon>Dipodascomycetes</taxon>
        <taxon>Dipodascales</taxon>
        <taxon>Dipodascaceae</taxon>
        <taxon>Magnusiomyces</taxon>
    </lineage>
</organism>
<feature type="compositionally biased region" description="Polar residues" evidence="1">
    <location>
        <begin position="689"/>
        <end position="708"/>
    </location>
</feature>
<feature type="compositionally biased region" description="Polar residues" evidence="1">
    <location>
        <begin position="897"/>
        <end position="915"/>
    </location>
</feature>
<proteinExistence type="predicted"/>
<feature type="region of interest" description="Disordered" evidence="1">
    <location>
        <begin position="1140"/>
        <end position="1176"/>
    </location>
</feature>
<feature type="compositionally biased region" description="Low complexity" evidence="1">
    <location>
        <begin position="258"/>
        <end position="274"/>
    </location>
</feature>
<name>A0A5E8BPE6_9ASCO</name>
<feature type="compositionally biased region" description="Polar residues" evidence="1">
    <location>
        <begin position="660"/>
        <end position="672"/>
    </location>
</feature>
<feature type="region of interest" description="Disordered" evidence="1">
    <location>
        <begin position="258"/>
        <end position="312"/>
    </location>
</feature>
<feature type="region of interest" description="Disordered" evidence="1">
    <location>
        <begin position="1033"/>
        <end position="1054"/>
    </location>
</feature>
<dbReference type="RefSeq" id="XP_031853441.1">
    <property type="nucleotide sequence ID" value="XM_031997550.1"/>
</dbReference>
<feature type="region of interest" description="Disordered" evidence="1">
    <location>
        <begin position="1"/>
        <end position="73"/>
    </location>
</feature>
<feature type="compositionally biased region" description="Low complexity" evidence="1">
    <location>
        <begin position="709"/>
        <end position="718"/>
    </location>
</feature>
<feature type="compositionally biased region" description="Low complexity" evidence="1">
    <location>
        <begin position="1725"/>
        <end position="1735"/>
    </location>
</feature>
<feature type="region of interest" description="Disordered" evidence="1">
    <location>
        <begin position="213"/>
        <end position="245"/>
    </location>
</feature>
<dbReference type="Proteomes" id="UP000398389">
    <property type="component" value="Unassembled WGS sequence"/>
</dbReference>
<feature type="region of interest" description="Disordered" evidence="1">
    <location>
        <begin position="1986"/>
        <end position="2102"/>
    </location>
</feature>
<evidence type="ECO:0000256" key="1">
    <source>
        <dbReference type="SAM" id="MobiDB-lite"/>
    </source>
</evidence>
<reference evidence="2 3" key="1">
    <citation type="submission" date="2019-09" db="EMBL/GenBank/DDBJ databases">
        <authorList>
            <person name="Brejova B."/>
        </authorList>
    </citation>
    <scope>NUCLEOTIDE SEQUENCE [LARGE SCALE GENOMIC DNA]</scope>
</reference>
<feature type="region of interest" description="Disordered" evidence="1">
    <location>
        <begin position="155"/>
        <end position="191"/>
    </location>
</feature>
<feature type="compositionally biased region" description="Low complexity" evidence="1">
    <location>
        <begin position="882"/>
        <end position="896"/>
    </location>
</feature>
<feature type="compositionally biased region" description="Low complexity" evidence="1">
    <location>
        <begin position="295"/>
        <end position="311"/>
    </location>
</feature>
<feature type="compositionally biased region" description="Low complexity" evidence="1">
    <location>
        <begin position="1570"/>
        <end position="1580"/>
    </location>
</feature>
<feature type="compositionally biased region" description="Polar residues" evidence="1">
    <location>
        <begin position="173"/>
        <end position="184"/>
    </location>
</feature>
<feature type="compositionally biased region" description="Low complexity" evidence="1">
    <location>
        <begin position="1140"/>
        <end position="1166"/>
    </location>
</feature>
<feature type="compositionally biased region" description="Low complexity" evidence="1">
    <location>
        <begin position="451"/>
        <end position="463"/>
    </location>
</feature>
<feature type="compositionally biased region" description="Low complexity" evidence="1">
    <location>
        <begin position="217"/>
        <end position="239"/>
    </location>
</feature>
<accession>A0A5E8BPE6</accession>
<dbReference type="EMBL" id="CABVLU010000002">
    <property type="protein sequence ID" value="VVT50643.1"/>
    <property type="molecule type" value="Genomic_DNA"/>
</dbReference>
<feature type="compositionally biased region" description="Acidic residues" evidence="1">
    <location>
        <begin position="1393"/>
        <end position="1402"/>
    </location>
</feature>
<feature type="region of interest" description="Disordered" evidence="1">
    <location>
        <begin position="1683"/>
        <end position="1777"/>
    </location>
</feature>
<feature type="region of interest" description="Disordered" evidence="1">
    <location>
        <begin position="101"/>
        <end position="129"/>
    </location>
</feature>
<sequence length="2246" mass="241164">MSASDIKSRPLVPVRPRPPTFIKTSTHSHKSRPSLSELFSSTLSSQKRPASKLPPTPPPSRSYSSTLPLSLSSSKPFTGPSFVTAECSNNTKSQKLLISALGNSKPSNSSSSPKSSSLPTIPSKAPSRISSETARKLNILTPSQIQMLLLSTGSDLSLSNSSSSQPQEKTDNNDISSAPSSMPLQCNPPAPKLLRDQFGRYFYYFPNIKVSHDNEPSTTQETSSSSSSLDQSHSQKSNSNSDLLLPDAFDSTAASSVYSSTTKSSSTSSLSTSAARKKAHRRVSVLSQTSEKRYSTTSIKSSSKTVSVSKTQNATKRRSIIYTHTYTEQVEESVLNEENADAHLDEYSDDEIDKHENNNQHNVTEYLRSIKPPHELMRSKSASISAGGSLQKQPPTKPFLPSASATFSPENPFESRPSSQASTTSSTTTSSSSSSSSFSSSSKNNLLLQRPSSPVSSSSSSSSFPVIAKSLIPPPPPLPPHRAAHRQGFAQQMSESSVAQINTRRSLSANNSSSSSFISTSSSSSSSSSSQIPVSRPYYRPSSRGSRASVSSTESRKRHRAIRYSMLNKDLPPLPPEAYLDEQFKQDATAASAALNGGSNGLPPRSHSAAGNFCGSSSSFSGFFPPTGPVHAGSNVSADFAPAGTSAVPPFIPQRAPSRRMQQQRPYSSRLYSTASIEESEEEALYAETNQKSNKQVMNSKSLRGQTMSLSSSSSSSSLAYNTQTYSLSRSSLLSEEALPSNHSIQNLQPTDIAARRLGARSATNGVNRSSSIRSRRSIVSGRSSTGSGINGSGVYAQVSQEGLVKNYNRSLRSDSLDSNSSYKAGLSPSTAFFTPSSSFSALPNSNRHLSNQTLTSLDSNYYSVDYHDSFSSFQNHNHNHSQASVSSTVSSLPSPNKLTSSTGTYHYPSATSDYRPSRRAPAPPKKSIAPAVTPETPTALVTTPTTTTSQLDQKAKPSNPFSPEREPPESDIEEAADTVERLSPVTNSINKKRSLLYNNSTNISSQFHFQATQSEQSEMFFHNLLPKSLRSSSNASKSVYAQNTTTTNGNTTTHRLFKSSAAEYQQEISLGLNLSQAPNTPPKKNRIEVLEETPRVESPTSSPSSSPAGLGVFVGASSSPSGSTSSSPAYAAATAAAAASSTSSSPVSVPETPSTSASTVTPKSSRFSQNFSIRRRLSGHDSMEAGGHRSNEVLAMFNGLLGHKQQQQQQQPHSHSTGGGIAFVDADEMPSASTKATFVPTTTNIVSFPSSSSQNDKQVSQDAVVKDKVLQAPPATFEGETVGLNKRETPRKGKVTRVSKSLADKSLDLNSNFDTLSQGPLVRRQQQQISQGRHHQQPVKEVRFSTCEDVVISSNMGYNNDHDESCRNLLKPMVNRHHSFPSTSSSHYSDNEEKEEEEDDEPIVLNSVHRAPLGPSSLVPLAATSSSPVFSKTPSPASSSSSSSSSHTTPPSSVSSAGSPTSELVQTTKALTLSSIESPSPVIVPPPRRRRRDIATTTWACDYLVSSSMSSSRSSASSATITASSSADKFLSQEFQSTESSSSTVMAGAPVIPPRSANRALHENRVKSVVCQSRSSQSSMTLASRRPQAMSLSASNPLPTKIGNNYLDKLDQIYSNMPEPLFPPPSTGASVGTSVSPLHIIKKHKSCTALGFREKTGSMQQQKQQVPPVPYISRATIEELESCAPVSSSSSSMPRIPPRSRSYVPPPTSYSCDETTDSDDGRQSACASYDASSSSDKEMKSDSHSAVSLTLTSPPSSPPKNFESQPRPAGVDATASTASAASTTVAPPLVAAAESATSCYTQSSLSSCNSITATSDLRPLGVYGVDRNGYFADVEEEGEEEEKKGKREWNGENQYVKKKNAAPLGIIYPEHSLAHHKHNGFEFLAVGSSSSSSAFDFASSSSSSYSPNLSEPISQMYPTSYQQRTSNDTLASSNRLSTRSMDEVVKSFISEDLACLDSLGNNIEPLTIDQSYFIKLQQQQQQQQLYDQAKESAPTTPQTPQTPTFSFFPFKSSSASQTPRSTASRPPSQATWNSNTLSQADKERRSSTPLSFVFGRRKSRDNLRSPQIGSDNHNPSDTEEISFNGTYHSSASDNDTTLNTIPSSVLHTTRSEPMQFSKYPEVLGAHIPGTSPLMEATGFIRHVDSDGLDDSDDEEVDDDITRNNISLDKEYMLRTPPSTTPLKTFAPEPVSANTMAGYSPESHYLSSPGYQTESSLDNQHSVKKRMSVASRLRMFGRKKSTVGLV</sequence>
<feature type="compositionally biased region" description="Low complexity" evidence="1">
    <location>
        <begin position="1688"/>
        <end position="1703"/>
    </location>
</feature>
<feature type="compositionally biased region" description="Low complexity" evidence="1">
    <location>
        <begin position="1745"/>
        <end position="1755"/>
    </location>
</feature>
<feature type="compositionally biased region" description="Low complexity" evidence="1">
    <location>
        <begin position="926"/>
        <end position="949"/>
    </location>
</feature>